<keyword evidence="4 5" id="KW-0173">Coenzyme A biosynthesis</keyword>
<dbReference type="Gene3D" id="3.40.50.300">
    <property type="entry name" value="P-loop containing nucleotide triphosphate hydrolases"/>
    <property type="match status" value="1"/>
</dbReference>
<comment type="catalytic activity">
    <reaction evidence="5">
        <text>3'-dephospho-CoA + ATP = ADP + CoA + H(+)</text>
        <dbReference type="Rhea" id="RHEA:18245"/>
        <dbReference type="ChEBI" id="CHEBI:15378"/>
        <dbReference type="ChEBI" id="CHEBI:30616"/>
        <dbReference type="ChEBI" id="CHEBI:57287"/>
        <dbReference type="ChEBI" id="CHEBI:57328"/>
        <dbReference type="ChEBI" id="CHEBI:456216"/>
        <dbReference type="EC" id="2.7.1.24"/>
    </reaction>
</comment>
<keyword evidence="3 5" id="KW-0067">ATP-binding</keyword>
<name>A0A935PX33_9PROT</name>
<gene>
    <name evidence="5" type="primary">coaE</name>
    <name evidence="7" type="ORF">IPJ27_03200</name>
</gene>
<reference evidence="7 8" key="1">
    <citation type="submission" date="2020-10" db="EMBL/GenBank/DDBJ databases">
        <title>Connecting structure to function with the recovery of over 1000 high-quality activated sludge metagenome-assembled genomes encoding full-length rRNA genes using long-read sequencing.</title>
        <authorList>
            <person name="Singleton C.M."/>
            <person name="Petriglieri F."/>
            <person name="Kristensen J.M."/>
            <person name="Kirkegaard R.H."/>
            <person name="Michaelsen T.Y."/>
            <person name="Andersen M.H."/>
            <person name="Karst S.M."/>
            <person name="Dueholm M.S."/>
            <person name="Nielsen P.H."/>
            <person name="Albertsen M."/>
        </authorList>
    </citation>
    <scope>NUCLEOTIDE SEQUENCE [LARGE SCALE GENOMIC DNA]</scope>
    <source>
        <strain evidence="7">EsbW_18-Q3-R4-48_BATAC.285</strain>
    </source>
</reference>
<keyword evidence="2 5" id="KW-0547">Nucleotide-binding</keyword>
<organism evidence="7 8">
    <name type="scientific">Candidatus Accumulibacter proximus</name>
    <dbReference type="NCBI Taxonomy" id="2954385"/>
    <lineage>
        <taxon>Bacteria</taxon>
        <taxon>Pseudomonadati</taxon>
        <taxon>Pseudomonadota</taxon>
        <taxon>Betaproteobacteria</taxon>
        <taxon>Candidatus Accumulibacter</taxon>
    </lineage>
</organism>
<dbReference type="PANTHER" id="PTHR10695">
    <property type="entry name" value="DEPHOSPHO-COA KINASE-RELATED"/>
    <property type="match status" value="1"/>
</dbReference>
<keyword evidence="5" id="KW-0963">Cytoplasm</keyword>
<sequence length="207" mass="21870">MSLIVGLTGGIGSGKTTVADLFAERGAALVDTDAIAHELTGPQGAAMATIAAAFGAAVLRPDGGLDRAAMRAVVFSDRAARTRLEAILHPLIRQQSEARCEAATNAPYVLLVVPLLVETGSYRERADRVLVVDCDESVQISRVMARSGLAAEDVKAIMATQASRADRRAVADDMVLNEGGLEALMPQVESLHQRYLDLARAKPHAGR</sequence>
<evidence type="ECO:0000313" key="8">
    <source>
        <dbReference type="Proteomes" id="UP000697998"/>
    </source>
</evidence>
<dbReference type="GO" id="GO:0004140">
    <property type="term" value="F:dephospho-CoA kinase activity"/>
    <property type="evidence" value="ECO:0007669"/>
    <property type="project" value="UniProtKB-UniRule"/>
</dbReference>
<dbReference type="SUPFAM" id="SSF52540">
    <property type="entry name" value="P-loop containing nucleoside triphosphate hydrolases"/>
    <property type="match status" value="1"/>
</dbReference>
<evidence type="ECO:0000256" key="2">
    <source>
        <dbReference type="ARBA" id="ARBA00022741"/>
    </source>
</evidence>
<evidence type="ECO:0000256" key="5">
    <source>
        <dbReference type="HAMAP-Rule" id="MF_00376"/>
    </source>
</evidence>
<comment type="caution">
    <text evidence="7">The sequence shown here is derived from an EMBL/GenBank/DDBJ whole genome shotgun (WGS) entry which is preliminary data.</text>
</comment>
<comment type="function">
    <text evidence="5">Catalyzes the phosphorylation of the 3'-hydroxyl group of dephosphocoenzyme A to form coenzyme A.</text>
</comment>
<feature type="binding site" evidence="5">
    <location>
        <begin position="12"/>
        <end position="17"/>
    </location>
    <ligand>
        <name>ATP</name>
        <dbReference type="ChEBI" id="CHEBI:30616"/>
    </ligand>
</feature>
<dbReference type="GO" id="GO:0015937">
    <property type="term" value="P:coenzyme A biosynthetic process"/>
    <property type="evidence" value="ECO:0007669"/>
    <property type="project" value="UniProtKB-UniRule"/>
</dbReference>
<protein>
    <recommendedName>
        <fullName evidence="5 6">Dephospho-CoA kinase</fullName>
        <ecNumber evidence="5 6">2.7.1.24</ecNumber>
    </recommendedName>
    <alternativeName>
        <fullName evidence="5">Dephosphocoenzyme A kinase</fullName>
    </alternativeName>
</protein>
<dbReference type="CDD" id="cd02022">
    <property type="entry name" value="DPCK"/>
    <property type="match status" value="1"/>
</dbReference>
<evidence type="ECO:0000256" key="4">
    <source>
        <dbReference type="ARBA" id="ARBA00022993"/>
    </source>
</evidence>
<dbReference type="AlphaFoldDB" id="A0A935PX33"/>
<dbReference type="Proteomes" id="UP000697998">
    <property type="component" value="Unassembled WGS sequence"/>
</dbReference>
<evidence type="ECO:0000256" key="3">
    <source>
        <dbReference type="ARBA" id="ARBA00022840"/>
    </source>
</evidence>
<evidence type="ECO:0000256" key="1">
    <source>
        <dbReference type="ARBA" id="ARBA00009018"/>
    </source>
</evidence>
<dbReference type="InterPro" id="IPR027417">
    <property type="entry name" value="P-loop_NTPase"/>
</dbReference>
<comment type="similarity">
    <text evidence="1 5">Belongs to the CoaE family.</text>
</comment>
<dbReference type="GO" id="GO:0005737">
    <property type="term" value="C:cytoplasm"/>
    <property type="evidence" value="ECO:0007669"/>
    <property type="project" value="UniProtKB-SubCell"/>
</dbReference>
<keyword evidence="5 7" id="KW-0808">Transferase</keyword>
<dbReference type="NCBIfam" id="TIGR00152">
    <property type="entry name" value="dephospho-CoA kinase"/>
    <property type="match status" value="1"/>
</dbReference>
<dbReference type="EC" id="2.7.1.24" evidence="5 6"/>
<accession>A0A935PX33</accession>
<dbReference type="PANTHER" id="PTHR10695:SF46">
    <property type="entry name" value="BIFUNCTIONAL COENZYME A SYNTHASE-RELATED"/>
    <property type="match status" value="1"/>
</dbReference>
<evidence type="ECO:0000313" key="7">
    <source>
        <dbReference type="EMBL" id="MBK7673832.1"/>
    </source>
</evidence>
<evidence type="ECO:0000256" key="6">
    <source>
        <dbReference type="NCBIfam" id="TIGR00152"/>
    </source>
</evidence>
<dbReference type="GO" id="GO:0005524">
    <property type="term" value="F:ATP binding"/>
    <property type="evidence" value="ECO:0007669"/>
    <property type="project" value="UniProtKB-UniRule"/>
</dbReference>
<dbReference type="HAMAP" id="MF_00376">
    <property type="entry name" value="Dephospho_CoA_kinase"/>
    <property type="match status" value="1"/>
</dbReference>
<comment type="pathway">
    <text evidence="5">Cofactor biosynthesis; coenzyme A biosynthesis; CoA from (R)-pantothenate: step 5/5.</text>
</comment>
<keyword evidence="5 7" id="KW-0418">Kinase</keyword>
<dbReference type="Pfam" id="PF01121">
    <property type="entry name" value="CoaE"/>
    <property type="match status" value="1"/>
</dbReference>
<comment type="subcellular location">
    <subcellularLocation>
        <location evidence="5">Cytoplasm</location>
    </subcellularLocation>
</comment>
<dbReference type="PROSITE" id="PS51219">
    <property type="entry name" value="DPCK"/>
    <property type="match status" value="1"/>
</dbReference>
<proteinExistence type="inferred from homology"/>
<dbReference type="EMBL" id="JADJMH010000001">
    <property type="protein sequence ID" value="MBK7673832.1"/>
    <property type="molecule type" value="Genomic_DNA"/>
</dbReference>
<dbReference type="InterPro" id="IPR001977">
    <property type="entry name" value="Depp_CoAkinase"/>
</dbReference>